<name>A0ABW4NRB0_9PAST</name>
<accession>A0ABW4NRB0</accession>
<feature type="chain" id="PRO_5047226923" evidence="1">
    <location>
        <begin position="21"/>
        <end position="141"/>
    </location>
</feature>
<dbReference type="Proteomes" id="UP001597420">
    <property type="component" value="Unassembled WGS sequence"/>
</dbReference>
<feature type="signal peptide" evidence="1">
    <location>
        <begin position="1"/>
        <end position="20"/>
    </location>
</feature>
<protein>
    <submittedName>
        <fullName evidence="2">Excinuclease ABC subunit A</fullName>
    </submittedName>
</protein>
<dbReference type="PROSITE" id="PS51257">
    <property type="entry name" value="PROKAR_LIPOPROTEIN"/>
    <property type="match status" value="1"/>
</dbReference>
<dbReference type="EMBL" id="JBHUFP010000001">
    <property type="protein sequence ID" value="MFD1804845.1"/>
    <property type="molecule type" value="Genomic_DNA"/>
</dbReference>
<dbReference type="RefSeq" id="WP_379094905.1">
    <property type="nucleotide sequence ID" value="NZ_JAUNLA010000004.1"/>
</dbReference>
<organism evidence="2 3">
    <name type="scientific">Pasteurella oralis</name>
    <dbReference type="NCBI Taxonomy" id="1071947"/>
    <lineage>
        <taxon>Bacteria</taxon>
        <taxon>Pseudomonadati</taxon>
        <taxon>Pseudomonadota</taxon>
        <taxon>Gammaproteobacteria</taxon>
        <taxon>Pasteurellales</taxon>
        <taxon>Pasteurellaceae</taxon>
        <taxon>Pasteurella</taxon>
    </lineage>
</organism>
<reference evidence="3" key="1">
    <citation type="journal article" date="2019" name="Int. J. Syst. Evol. Microbiol.">
        <title>The Global Catalogue of Microorganisms (GCM) 10K type strain sequencing project: providing services to taxonomists for standard genome sequencing and annotation.</title>
        <authorList>
            <consortium name="The Broad Institute Genomics Platform"/>
            <consortium name="The Broad Institute Genome Sequencing Center for Infectious Disease"/>
            <person name="Wu L."/>
            <person name="Ma J."/>
        </authorList>
    </citation>
    <scope>NUCLEOTIDE SEQUENCE [LARGE SCALE GENOMIC DNA]</scope>
    <source>
        <strain evidence="3">CCM 7950</strain>
    </source>
</reference>
<evidence type="ECO:0000313" key="2">
    <source>
        <dbReference type="EMBL" id="MFD1804845.1"/>
    </source>
</evidence>
<evidence type="ECO:0000256" key="1">
    <source>
        <dbReference type="SAM" id="SignalP"/>
    </source>
</evidence>
<keyword evidence="3" id="KW-1185">Reference proteome</keyword>
<evidence type="ECO:0000313" key="3">
    <source>
        <dbReference type="Proteomes" id="UP001597420"/>
    </source>
</evidence>
<sequence length="141" mass="15380">MTFSKTFIFALSAIILSACAPRNTTHYFSIDEALQSPAAANVLNPNVKLYFGKQAPGKVLKSDLVSNRKTNAANKDDKEACEWAFLSAVRSFQDRAQSMGATKVGNLISYYKKNPYKSTTQFECHAGHLIGGVALKGDIVK</sequence>
<keyword evidence="1" id="KW-0732">Signal</keyword>
<comment type="caution">
    <text evidence="2">The sequence shown here is derived from an EMBL/GenBank/DDBJ whole genome shotgun (WGS) entry which is preliminary data.</text>
</comment>
<proteinExistence type="predicted"/>
<gene>
    <name evidence="2" type="ORF">ACFSAV_00385</name>
</gene>